<evidence type="ECO:0000256" key="10">
    <source>
        <dbReference type="SAM" id="MobiDB-lite"/>
    </source>
</evidence>
<feature type="compositionally biased region" description="Low complexity" evidence="10">
    <location>
        <begin position="1801"/>
        <end position="1810"/>
    </location>
</feature>
<evidence type="ECO:0000313" key="13">
    <source>
        <dbReference type="Proteomes" id="UP000694414"/>
    </source>
</evidence>
<reference evidence="12" key="2">
    <citation type="submission" date="2025-09" db="UniProtKB">
        <authorList>
            <consortium name="Ensembl"/>
        </authorList>
    </citation>
    <scope>IDENTIFICATION</scope>
</reference>
<evidence type="ECO:0000256" key="2">
    <source>
        <dbReference type="ARBA" id="ARBA00022553"/>
    </source>
</evidence>
<dbReference type="PROSITE" id="PS50005">
    <property type="entry name" value="TPR"/>
    <property type="match status" value="2"/>
</dbReference>
<feature type="region of interest" description="Disordered" evidence="10">
    <location>
        <begin position="343"/>
        <end position="383"/>
    </location>
</feature>
<feature type="compositionally biased region" description="Basic and acidic residues" evidence="10">
    <location>
        <begin position="1284"/>
        <end position="1307"/>
    </location>
</feature>
<evidence type="ECO:0000256" key="1">
    <source>
        <dbReference type="ARBA" id="ARBA00004123"/>
    </source>
</evidence>
<sequence length="2187" mass="242418">EGSFKSHKTQTKEAQEAEAFALYHKALDLQKHDRFEESAKAYHELLEARLLREAVSSGDEKEGLKHPGLILKYSTYKNLAQLAAQREDLETAMEFYLQAVMLDSTDVNLWYKIGHVALRLVRVPLARHAFEEGLRCNPDHWPCLDNLITVLYTLSDYTTCLYFICKALEKDCRYSKGLVLKEKIFEEQPCLRKDSLGSFVTFDMSIHDVSVSAAETQAIIDEALGLRKKRQALIVREKEPDLKLVQPIPFFTWKCLGESLLAMYNHLTTCEPPRPSLGKRIDLSDYQDPSQPLVSSVVVTPVSVIEPSTVSTNPAVAVAEPVLSYPSVTPTSFPLHSPGLLETGAPVGDVSGGDKSKKGVKRKKISEESGETAKRRSARVRNTKCKKEEKVDFQELLVKFLPSRLRKLDPEEEDDPFNNYEVQSEAKLESFPSIGPHRLSFDSATFMESEKQDVHEFLLENLTNGGILELMMRYLKGMGHKFLLRWPPGLAEVVLNVYHSWRRHSTSLPNPLLRDCSNKHIKDMMLMSLSCMELQLDQWLLTKGRSSAVSPRNCPAGVVNGRFGPDFPGTHCLGDLLQLSFASSQRDLFEDGWLEFVVRVYWLKARFLALQGDMEQALENYDICTEMLQSSSAIQAEAGAEQRDIVIRLPNLQNDSVVSLEEIDKNLKSLERCQSLEEIQRLYEAGDYKAVVQLLRPTLCTSGFDRAKHLEFMTSIPERPAQLLLLQDSLLRLKDYQQCFECSDVALNEAVQQMVNSSEAAAKEEWVATVTQLLMGIEQALSADSSGSILKESSSATSLIRLTNNLIQVIDCSMAVQEEAKEPHVSSVLPWIILHRIIRQEEDTFHSLCHQQQLENPAEEGMSETPMLPSSLMLLNTAHEYLGRRSWCCNSDGALLRFYVRVLQKELAASTSEDTHPYKEELETALEQCFYCLYSFPSKKSKARYLEEHSAQQVDLIWEDALFMFEYFKPKTLPEFDSYKTSTVSADLANLLKRIATIVPRTERPALSLDKVSAYIEGTSAEVPCLPEGADPSPPVVDELYYLLADYHFKNKEQSKAIKFYMHDICICPNRFDSWAGMALARASRIQDKLNSNELKSDGPIWKHATPVLNCFRRALEIDSSNLSLWIEYGTMSYALHSFASRQLKQWRAELPPELVQQMESRRDSMLETARHCFTSAARCEGDGDEEEWLIHYMLGKVAEKQQQPPAVYLLHYRQAGHYLHEEAARYPKKIHYHNPPELAMEALEVYFRLHASILKLLGKPDSGVGAEVLVNFMKEAAEGPFARGEEKNTPKASEKEKACLVDEDSHSSAGTLPGPGASLPSSSGPGLTSPPYTATPIDHDYVKCKKPHQQATPDDRSQDSTAVALSDSSSTQDFFNEPTSSLEGSRKPFAEKRLPALSSQGGPTSKDIPGPAEERGKTEESLESTEGFRATEQGGQKPATDPPAAACIPVKPLASASAFWDGRKRGDPLGEPVAFPQGLPAGAEEQRQFLTEQCIASFHLCLSRFPQHYKSLYRLAFLYTYSKTHRNLQWARDVLLGSSIPWQQLQHMPAQGLFCERNKTNFFNGIWRIPVDEIDRPGSFAWHMNRSIVLLLKVLAQLRDHSTLLKVSSMLQRTPDQGKKYLRDADRQVLAQRAFILTVKVLEDTLSELAEGSERPGPKACVLPGARMTTDVSHKASPEDGQEGLPNPKKPPLADSSAPGPEPGGKVGHRPVAMDAGDSADQGGEWKDKETPRPGPTEPMDTGEAAVRRSDLERTPLLLPGRPPRDRGPESRPTELSLEELSISARQQPTLLTPGQPVSAPAAATTTGARGSSHTEEPPPRPSRKRKLLEDTESGKTLLLDAYRVWQQGQKGVAYDLGRVERIMSETYMLIKQVDEEAALEQAVKFCQVHLGAAAQRQASGDTPTTPKHPKDSRENFFPAAVAPTAPDPVPADALQRPSDAHAKPRPALAATTAVVACPPSASASTPDPPKDPGPPRPHRPEATPSMASLGPEGEELARVAEGAGFSPQEPRHSQQVKTAPTGAPAEPHCWPAEAAPRTGTEPTCSQGEEASSEAQRLMSFPTATTSKVPSSGSAQPPEGHSGKAEPSRAKSRLLPNMPKLVIPSAATKFPPEITVTPPTPTLLSPKGSISEETKQKLKSAILSAQSAATVRKESLCQPALEVLETSSQESSLESETDEDDDYMDI</sequence>
<dbReference type="FunFam" id="1.25.40.10:FF:000076">
    <property type="entry name" value="calcineurin-binding protein cabin-1 isoform X1"/>
    <property type="match status" value="1"/>
</dbReference>
<evidence type="ECO:0000256" key="8">
    <source>
        <dbReference type="ARBA" id="ARBA00078627"/>
    </source>
</evidence>
<feature type="compositionally biased region" description="Low complexity" evidence="10">
    <location>
        <begin position="1310"/>
        <end position="1332"/>
    </location>
</feature>
<feature type="region of interest" description="Disordered" evidence="10">
    <location>
        <begin position="1896"/>
        <end position="2132"/>
    </location>
</feature>
<feature type="compositionally biased region" description="Polar residues" evidence="10">
    <location>
        <begin position="1785"/>
        <end position="1794"/>
    </location>
</feature>
<feature type="domain" description="Calcineurin-binding protein cabin-1 MEF2-binding" evidence="11">
    <location>
        <begin position="2123"/>
        <end position="2157"/>
    </location>
</feature>
<gene>
    <name evidence="12" type="primary">CABIN1</name>
</gene>
<keyword evidence="3" id="KW-0677">Repeat</keyword>
<dbReference type="GO" id="GO:0006334">
    <property type="term" value="P:nucleosome assembly"/>
    <property type="evidence" value="ECO:0007669"/>
    <property type="project" value="Ensembl"/>
</dbReference>
<keyword evidence="5" id="KW-0156">Chromatin regulator</keyword>
<feature type="region of interest" description="Disordered" evidence="10">
    <location>
        <begin position="2164"/>
        <end position="2187"/>
    </location>
</feature>
<keyword evidence="6" id="KW-0539">Nucleus</keyword>
<organism evidence="12 13">
    <name type="scientific">Prolemur simus</name>
    <name type="common">Greater bamboo lemur</name>
    <name type="synonym">Hapalemur simus</name>
    <dbReference type="NCBI Taxonomy" id="1328070"/>
    <lineage>
        <taxon>Eukaryota</taxon>
        <taxon>Metazoa</taxon>
        <taxon>Chordata</taxon>
        <taxon>Craniata</taxon>
        <taxon>Vertebrata</taxon>
        <taxon>Euteleostomi</taxon>
        <taxon>Mammalia</taxon>
        <taxon>Eutheria</taxon>
        <taxon>Euarchontoglires</taxon>
        <taxon>Primates</taxon>
        <taxon>Strepsirrhini</taxon>
        <taxon>Lemuriformes</taxon>
        <taxon>Lemuridae</taxon>
        <taxon>Prolemur</taxon>
    </lineage>
</organism>
<dbReference type="FunFam" id="1.25.40.10:FF:000654">
    <property type="entry name" value="Calcineurin-binding protein 1"/>
    <property type="match status" value="1"/>
</dbReference>
<evidence type="ECO:0000256" key="4">
    <source>
        <dbReference type="ARBA" id="ARBA00022803"/>
    </source>
</evidence>
<protein>
    <recommendedName>
        <fullName evidence="7">Calcineurin-binding protein cabin-1</fullName>
    </recommendedName>
    <alternativeName>
        <fullName evidence="8">Calcineurin inhibitor</fullName>
    </alternativeName>
</protein>
<proteinExistence type="predicted"/>
<feature type="compositionally biased region" description="Acidic residues" evidence="10">
    <location>
        <begin position="2174"/>
        <end position="2187"/>
    </location>
</feature>
<reference evidence="12" key="1">
    <citation type="submission" date="2025-08" db="UniProtKB">
        <authorList>
            <consortium name="Ensembl"/>
        </authorList>
    </citation>
    <scope>IDENTIFICATION</scope>
</reference>
<feature type="compositionally biased region" description="Basic and acidic residues" evidence="10">
    <location>
        <begin position="365"/>
        <end position="374"/>
    </location>
</feature>
<dbReference type="PANTHER" id="PTHR15502">
    <property type="entry name" value="CALCINEURIN-BINDING PROTEIN CABIN 1-RELATED"/>
    <property type="match status" value="1"/>
</dbReference>
<dbReference type="SMART" id="SM00028">
    <property type="entry name" value="TPR"/>
    <property type="match status" value="5"/>
</dbReference>
<feature type="region of interest" description="Disordered" evidence="10">
    <location>
        <begin position="1282"/>
        <end position="1447"/>
    </location>
</feature>
<dbReference type="GO" id="GO:0031491">
    <property type="term" value="F:nucleosome binding"/>
    <property type="evidence" value="ECO:0007669"/>
    <property type="project" value="TreeGrafter"/>
</dbReference>
<feature type="repeat" description="TPR" evidence="9">
    <location>
        <begin position="73"/>
        <end position="106"/>
    </location>
</feature>
<dbReference type="InterPro" id="IPR033053">
    <property type="entry name" value="Hir3/CABIN1"/>
</dbReference>
<evidence type="ECO:0000256" key="3">
    <source>
        <dbReference type="ARBA" id="ARBA00022737"/>
    </source>
</evidence>
<dbReference type="SUPFAM" id="SSF48452">
    <property type="entry name" value="TPR-like"/>
    <property type="match status" value="2"/>
</dbReference>
<evidence type="ECO:0000256" key="6">
    <source>
        <dbReference type="ARBA" id="ARBA00023242"/>
    </source>
</evidence>
<feature type="compositionally biased region" description="Basic and acidic residues" evidence="10">
    <location>
        <begin position="1385"/>
        <end position="1395"/>
    </location>
</feature>
<dbReference type="GeneTree" id="ENSGT00390000008529"/>
<dbReference type="Ensembl" id="ENSPSMT00000019329.1">
    <property type="protein sequence ID" value="ENSPSMP00000016632.1"/>
    <property type="gene ID" value="ENSPSMG00000011731.1"/>
</dbReference>
<feature type="compositionally biased region" description="Polar residues" evidence="10">
    <location>
        <begin position="1898"/>
        <end position="1907"/>
    </location>
</feature>
<dbReference type="GO" id="GO:0005829">
    <property type="term" value="C:cytosol"/>
    <property type="evidence" value="ECO:0007669"/>
    <property type="project" value="Ensembl"/>
</dbReference>
<evidence type="ECO:0000256" key="7">
    <source>
        <dbReference type="ARBA" id="ARBA00071005"/>
    </source>
</evidence>
<comment type="subcellular location">
    <subcellularLocation>
        <location evidence="1">Nucleus</location>
    </subcellularLocation>
</comment>
<name>A0A8C8ZKY5_PROSS</name>
<feature type="region of interest" description="Disordered" evidence="10">
    <location>
        <begin position="1650"/>
        <end position="1833"/>
    </location>
</feature>
<keyword evidence="2" id="KW-0597">Phosphoprotein</keyword>
<accession>A0A8C8ZKY5</accession>
<dbReference type="Proteomes" id="UP000694414">
    <property type="component" value="Unplaced"/>
</dbReference>
<keyword evidence="13" id="KW-1185">Reference proteome</keyword>
<dbReference type="GO" id="GO:0005654">
    <property type="term" value="C:nucleoplasm"/>
    <property type="evidence" value="ECO:0007669"/>
    <property type="project" value="Ensembl"/>
</dbReference>
<feature type="compositionally biased region" description="Polar residues" evidence="10">
    <location>
        <begin position="2063"/>
        <end position="2076"/>
    </location>
</feature>
<dbReference type="InterPro" id="IPR019734">
    <property type="entry name" value="TPR_rpt"/>
</dbReference>
<evidence type="ECO:0000259" key="11">
    <source>
        <dbReference type="Pfam" id="PF09047"/>
    </source>
</evidence>
<dbReference type="Gene3D" id="1.25.40.10">
    <property type="entry name" value="Tetratricopeptide repeat domain"/>
    <property type="match status" value="2"/>
</dbReference>
<evidence type="ECO:0000256" key="5">
    <source>
        <dbReference type="ARBA" id="ARBA00022853"/>
    </source>
</evidence>
<feature type="compositionally biased region" description="Basic and acidic residues" evidence="10">
    <location>
        <begin position="1764"/>
        <end position="1774"/>
    </location>
</feature>
<dbReference type="InterPro" id="IPR011990">
    <property type="entry name" value="TPR-like_helical_dom_sf"/>
</dbReference>
<feature type="repeat" description="TPR" evidence="9">
    <location>
        <begin position="107"/>
        <end position="140"/>
    </location>
</feature>
<dbReference type="GO" id="GO:0016235">
    <property type="term" value="C:aggresome"/>
    <property type="evidence" value="ECO:0007669"/>
    <property type="project" value="Ensembl"/>
</dbReference>
<dbReference type="CDD" id="cd13839">
    <property type="entry name" value="MEF2_binding"/>
    <property type="match status" value="1"/>
</dbReference>
<dbReference type="InterPro" id="IPR015134">
    <property type="entry name" value="MEF2-bd"/>
</dbReference>
<feature type="compositionally biased region" description="Polar residues" evidence="10">
    <location>
        <begin position="1360"/>
        <end position="1384"/>
    </location>
</feature>
<feature type="compositionally biased region" description="Low complexity" evidence="10">
    <location>
        <begin position="1954"/>
        <end position="1967"/>
    </location>
</feature>
<evidence type="ECO:0000256" key="9">
    <source>
        <dbReference type="PROSITE-ProRule" id="PRU00339"/>
    </source>
</evidence>
<keyword evidence="4 9" id="KW-0802">TPR repeat</keyword>
<dbReference type="PANTHER" id="PTHR15502:SF7">
    <property type="entry name" value="CALCINEURIN-BINDING PROTEIN CABIN-1"/>
    <property type="match status" value="1"/>
</dbReference>
<dbReference type="Pfam" id="PF09047">
    <property type="entry name" value="MEF2_binding"/>
    <property type="match status" value="1"/>
</dbReference>
<evidence type="ECO:0000313" key="12">
    <source>
        <dbReference type="Ensembl" id="ENSPSMP00000016632.1"/>
    </source>
</evidence>
<feature type="compositionally biased region" description="Polar residues" evidence="10">
    <location>
        <begin position="2042"/>
        <end position="2056"/>
    </location>
</feature>